<reference evidence="3" key="2">
    <citation type="journal article" date="2021" name="PeerJ">
        <title>Extensive microbial diversity within the chicken gut microbiome revealed by metagenomics and culture.</title>
        <authorList>
            <person name="Gilroy R."/>
            <person name="Ravi A."/>
            <person name="Getino M."/>
            <person name="Pursley I."/>
            <person name="Horton D.L."/>
            <person name="Alikhan N.F."/>
            <person name="Baker D."/>
            <person name="Gharbi K."/>
            <person name="Hall N."/>
            <person name="Watson M."/>
            <person name="Adriaenssens E.M."/>
            <person name="Foster-Nyarko E."/>
            <person name="Jarju S."/>
            <person name="Secka A."/>
            <person name="Antonio M."/>
            <person name="Oren A."/>
            <person name="Chaudhuri R.R."/>
            <person name="La Ragione R."/>
            <person name="Hildebrand F."/>
            <person name="Pallen M.J."/>
        </authorList>
    </citation>
    <scope>NUCLEOTIDE SEQUENCE</scope>
    <source>
        <strain evidence="3">CHK195-4489</strain>
    </source>
</reference>
<sequence>MKKLLGKKKRFLFCAVLALCISVCPIYASAVTFEGEEAGTKIAELSDLMEEWYFYAGLGETIAEIADDGENGNVLLLDKYVHMSSEKTLDTPYTFETVFRTTEKPTWMLGIFIRSGIVKDPLFPNFEVDAYDGANGSMGLGGSGMTIAIEEDGIDLRIKNYQDDSRRISTSICRLSYNGTFDATEYNKLVMKDDGKTVTFTLNDQLLATVEMSNPGTYDDGRAELPFEFYKTAVVKNAEGEILLSIDNARLVSENYCAGIGVRGDTPTYFKEITLEKAEDPSVTDPDPEPEPEPPVTDPEPPVETGDSSACAGTLALVFAAAAACTVLRRRRRAATEE</sequence>
<feature type="region of interest" description="Disordered" evidence="1">
    <location>
        <begin position="278"/>
        <end position="309"/>
    </location>
</feature>
<protein>
    <submittedName>
        <fullName evidence="3">Uncharacterized protein</fullName>
    </submittedName>
</protein>
<feature type="compositionally biased region" description="Pro residues" evidence="1">
    <location>
        <begin position="293"/>
        <end position="302"/>
    </location>
</feature>
<keyword evidence="2" id="KW-0732">Signal</keyword>
<accession>A0A9D1I778</accession>
<dbReference type="EMBL" id="DVMM01000047">
    <property type="protein sequence ID" value="HIU29117.1"/>
    <property type="molecule type" value="Genomic_DNA"/>
</dbReference>
<proteinExistence type="predicted"/>
<organism evidence="3 4">
    <name type="scientific">Candidatus Egerieisoma faecipullorum</name>
    <dbReference type="NCBI Taxonomy" id="2840963"/>
    <lineage>
        <taxon>Bacteria</taxon>
        <taxon>Bacillati</taxon>
        <taxon>Bacillota</taxon>
        <taxon>Clostridia</taxon>
        <taxon>Eubacteriales</taxon>
        <taxon>Clostridiaceae</taxon>
        <taxon>Clostridiaceae incertae sedis</taxon>
        <taxon>Candidatus Egerieisoma</taxon>
    </lineage>
</organism>
<reference evidence="3" key="1">
    <citation type="submission" date="2020-10" db="EMBL/GenBank/DDBJ databases">
        <authorList>
            <person name="Gilroy R."/>
        </authorList>
    </citation>
    <scope>NUCLEOTIDE SEQUENCE</scope>
    <source>
        <strain evidence="3">CHK195-4489</strain>
    </source>
</reference>
<gene>
    <name evidence="3" type="ORF">IAD50_02345</name>
</gene>
<comment type="caution">
    <text evidence="3">The sequence shown here is derived from an EMBL/GenBank/DDBJ whole genome shotgun (WGS) entry which is preliminary data.</text>
</comment>
<dbReference type="Proteomes" id="UP000824089">
    <property type="component" value="Unassembled WGS sequence"/>
</dbReference>
<feature type="signal peptide" evidence="2">
    <location>
        <begin position="1"/>
        <end position="30"/>
    </location>
</feature>
<evidence type="ECO:0000256" key="1">
    <source>
        <dbReference type="SAM" id="MobiDB-lite"/>
    </source>
</evidence>
<evidence type="ECO:0000313" key="4">
    <source>
        <dbReference type="Proteomes" id="UP000824089"/>
    </source>
</evidence>
<evidence type="ECO:0000256" key="2">
    <source>
        <dbReference type="SAM" id="SignalP"/>
    </source>
</evidence>
<dbReference type="AlphaFoldDB" id="A0A9D1I778"/>
<feature type="chain" id="PRO_5039557354" evidence="2">
    <location>
        <begin position="31"/>
        <end position="338"/>
    </location>
</feature>
<evidence type="ECO:0000313" key="3">
    <source>
        <dbReference type="EMBL" id="HIU29117.1"/>
    </source>
</evidence>
<name>A0A9D1I778_9CLOT</name>